<dbReference type="Proteomes" id="UP000269438">
    <property type="component" value="Unassembled WGS sequence"/>
</dbReference>
<dbReference type="GO" id="GO:0071555">
    <property type="term" value="P:cell wall organization"/>
    <property type="evidence" value="ECO:0007669"/>
    <property type="project" value="UniProtKB-KW"/>
</dbReference>
<comment type="similarity">
    <text evidence="7">Belongs to the transglycosylase MltG family.</text>
</comment>
<feature type="compositionally biased region" description="Low complexity" evidence="8">
    <location>
        <begin position="20"/>
        <end position="39"/>
    </location>
</feature>
<reference evidence="9 10" key="1">
    <citation type="submission" date="2018-10" db="EMBL/GenBank/DDBJ databases">
        <authorList>
            <person name="Li J."/>
        </authorList>
    </citation>
    <scope>NUCLEOTIDE SEQUENCE [LARGE SCALE GENOMIC DNA]</scope>
    <source>
        <strain evidence="9 10">JCM 11654</strain>
    </source>
</reference>
<evidence type="ECO:0000313" key="9">
    <source>
        <dbReference type="EMBL" id="RLP82553.1"/>
    </source>
</evidence>
<dbReference type="PANTHER" id="PTHR30518:SF2">
    <property type="entry name" value="ENDOLYTIC MUREIN TRANSGLYCOSYLASE"/>
    <property type="match status" value="1"/>
</dbReference>
<dbReference type="Gene3D" id="3.30.1490.480">
    <property type="entry name" value="Endolytic murein transglycosylase"/>
    <property type="match status" value="1"/>
</dbReference>
<dbReference type="AlphaFoldDB" id="A0A3L7APW2"/>
<evidence type="ECO:0000313" key="10">
    <source>
        <dbReference type="Proteomes" id="UP000269438"/>
    </source>
</evidence>
<keyword evidence="2 7" id="KW-0812">Transmembrane</keyword>
<protein>
    <recommendedName>
        <fullName evidence="7">Endolytic murein transglycosylase</fullName>
        <ecNumber evidence="7">4.2.2.29</ecNumber>
    </recommendedName>
    <alternativeName>
        <fullName evidence="7">Peptidoglycan lytic transglycosylase</fullName>
    </alternativeName>
    <alternativeName>
        <fullName evidence="7">Peptidoglycan polymerization terminase</fullName>
    </alternativeName>
</protein>
<comment type="caution">
    <text evidence="9">The sequence shown here is derived from an EMBL/GenBank/DDBJ whole genome shotgun (WGS) entry which is preliminary data.</text>
</comment>
<dbReference type="NCBIfam" id="TIGR00247">
    <property type="entry name" value="endolytic transglycosylase MltG"/>
    <property type="match status" value="1"/>
</dbReference>
<dbReference type="EMBL" id="RCUY01000008">
    <property type="protein sequence ID" value="RLP82553.1"/>
    <property type="molecule type" value="Genomic_DNA"/>
</dbReference>
<feature type="region of interest" description="Disordered" evidence="8">
    <location>
        <begin position="1"/>
        <end position="58"/>
    </location>
</feature>
<dbReference type="Pfam" id="PF02618">
    <property type="entry name" value="YceG"/>
    <property type="match status" value="1"/>
</dbReference>
<keyword evidence="4 7" id="KW-0472">Membrane</keyword>
<organism evidence="9 10">
    <name type="scientific">Mycetocola lacteus</name>
    <dbReference type="NCBI Taxonomy" id="76637"/>
    <lineage>
        <taxon>Bacteria</taxon>
        <taxon>Bacillati</taxon>
        <taxon>Actinomycetota</taxon>
        <taxon>Actinomycetes</taxon>
        <taxon>Micrococcales</taxon>
        <taxon>Microbacteriaceae</taxon>
        <taxon>Mycetocola</taxon>
    </lineage>
</organism>
<gene>
    <name evidence="7 9" type="primary">mltG</name>
    <name evidence="9" type="ORF">D9V34_09195</name>
</gene>
<dbReference type="HAMAP" id="MF_02065">
    <property type="entry name" value="MltG"/>
    <property type="match status" value="1"/>
</dbReference>
<accession>A0A3L7APW2</accession>
<evidence type="ECO:0000256" key="4">
    <source>
        <dbReference type="ARBA" id="ARBA00023136"/>
    </source>
</evidence>
<dbReference type="GO" id="GO:0008932">
    <property type="term" value="F:lytic endotransglycosylase activity"/>
    <property type="evidence" value="ECO:0007669"/>
    <property type="project" value="UniProtKB-UniRule"/>
</dbReference>
<evidence type="ECO:0000256" key="3">
    <source>
        <dbReference type="ARBA" id="ARBA00022989"/>
    </source>
</evidence>
<keyword evidence="3 7" id="KW-1133">Transmembrane helix</keyword>
<keyword evidence="5 7" id="KW-0456">Lyase</keyword>
<evidence type="ECO:0000256" key="7">
    <source>
        <dbReference type="HAMAP-Rule" id="MF_02065"/>
    </source>
</evidence>
<name>A0A3L7APW2_9MICO</name>
<keyword evidence="1 7" id="KW-1003">Cell membrane</keyword>
<sequence length="494" mass="52199">MTDPQNGRFPERLTPGGSSGPVDPAAAAGPADAAIPRDAGVPDEAIVRGEASGPVGSAHHEEDVLNHVFSELTGELPRDVVEAHERALQEPDPVLPTPTSRREAREQAQIAETRAQRRAEAEAALAQHTAAVRAAPKPKKRRRRGFVVAGISVLVVAALVGVGALTLGPVIPKLIERISSMEVKDFEGEGTGQITVTIADGDDGTAVARTLYKSGVTASVEAFYQLLVASSEEPVFHPGMYSLRKEMSAQAALNALLKPGNRLEGGLLIREGDTGRTILPALATAIGVPEADVQAAAANPASFGLPADAVTMEGWLFPATYTFPKGTTATQALQTMVDRTKRALTDAGVPADQYERTLNVASIVQREARATDDFAKVSRVIENRLAAGMKLQMDSTAQYGKGQADGSVWSSAESLKDKNDWNTYERTGLPIGPISNPGDDAIKAAIAPADGDWLFFVTVNLTTGETVFTNNNTDHEAAVKQLRDWCSANPGKGC</sequence>
<evidence type="ECO:0000256" key="2">
    <source>
        <dbReference type="ARBA" id="ARBA00022692"/>
    </source>
</evidence>
<evidence type="ECO:0000256" key="5">
    <source>
        <dbReference type="ARBA" id="ARBA00023239"/>
    </source>
</evidence>
<dbReference type="RefSeq" id="WP_121688543.1">
    <property type="nucleotide sequence ID" value="NZ_RCUY01000008.1"/>
</dbReference>
<evidence type="ECO:0000256" key="1">
    <source>
        <dbReference type="ARBA" id="ARBA00022475"/>
    </source>
</evidence>
<comment type="subcellular location">
    <subcellularLocation>
        <location evidence="7">Cell membrane</location>
        <topology evidence="7">Single-pass membrane protein</topology>
    </subcellularLocation>
</comment>
<dbReference type="GO" id="GO:0005886">
    <property type="term" value="C:plasma membrane"/>
    <property type="evidence" value="ECO:0007669"/>
    <property type="project" value="UniProtKB-SubCell"/>
</dbReference>
<feature type="site" description="Important for catalytic activity" evidence="7">
    <location>
        <position position="367"/>
    </location>
</feature>
<evidence type="ECO:0000256" key="8">
    <source>
        <dbReference type="SAM" id="MobiDB-lite"/>
    </source>
</evidence>
<comment type="catalytic activity">
    <reaction evidence="7">
        <text>a peptidoglycan chain = a peptidoglycan chain with N-acetyl-1,6-anhydromuramyl-[peptide] at the reducing end + a peptidoglycan chain with N-acetylglucosamine at the non-reducing end.</text>
        <dbReference type="EC" id="4.2.2.29"/>
    </reaction>
</comment>
<comment type="function">
    <text evidence="7">Functions as a peptidoglycan terminase that cleaves nascent peptidoglycan strands endolytically to terminate their elongation.</text>
</comment>
<keyword evidence="10" id="KW-1185">Reference proteome</keyword>
<dbReference type="PANTHER" id="PTHR30518">
    <property type="entry name" value="ENDOLYTIC MUREIN TRANSGLYCOSYLASE"/>
    <property type="match status" value="1"/>
</dbReference>
<proteinExistence type="inferred from homology"/>
<feature type="transmembrane region" description="Helical" evidence="7">
    <location>
        <begin position="146"/>
        <end position="171"/>
    </location>
</feature>
<dbReference type="InterPro" id="IPR003770">
    <property type="entry name" value="MLTG-like"/>
</dbReference>
<dbReference type="GO" id="GO:0009252">
    <property type="term" value="P:peptidoglycan biosynthetic process"/>
    <property type="evidence" value="ECO:0007669"/>
    <property type="project" value="UniProtKB-UniRule"/>
</dbReference>
<keyword evidence="6 7" id="KW-0961">Cell wall biogenesis/degradation</keyword>
<dbReference type="OrthoDB" id="9814591at2"/>
<dbReference type="EC" id="4.2.2.29" evidence="7"/>
<evidence type="ECO:0000256" key="6">
    <source>
        <dbReference type="ARBA" id="ARBA00023316"/>
    </source>
</evidence>